<comment type="caution">
    <text evidence="9">The sequence shown here is derived from an EMBL/GenBank/DDBJ whole genome shotgun (WGS) entry which is preliminary data.</text>
</comment>
<feature type="region of interest" description="Disordered" evidence="7">
    <location>
        <begin position="437"/>
        <end position="508"/>
    </location>
</feature>
<dbReference type="OrthoDB" id="691673at2759"/>
<proteinExistence type="predicted"/>
<feature type="compositionally biased region" description="Gly residues" evidence="7">
    <location>
        <begin position="13"/>
        <end position="22"/>
    </location>
</feature>
<dbReference type="PANTHER" id="PTHR21654">
    <property type="entry name" value="FI21293P1"/>
    <property type="match status" value="1"/>
</dbReference>
<feature type="compositionally biased region" description="Basic and acidic residues" evidence="7">
    <location>
        <begin position="652"/>
        <end position="667"/>
    </location>
</feature>
<feature type="region of interest" description="Disordered" evidence="7">
    <location>
        <begin position="1"/>
        <end position="61"/>
    </location>
</feature>
<dbReference type="Gene3D" id="1.10.10.60">
    <property type="entry name" value="Homeodomain-like"/>
    <property type="match status" value="2"/>
</dbReference>
<keyword evidence="3" id="KW-0805">Transcription regulation</keyword>
<evidence type="ECO:0000313" key="10">
    <source>
        <dbReference type="Proteomes" id="UP000701853"/>
    </source>
</evidence>
<feature type="compositionally biased region" description="Acidic residues" evidence="7">
    <location>
        <begin position="301"/>
        <end position="311"/>
    </location>
</feature>
<gene>
    <name evidence="9" type="ORF">CXB51_033314</name>
</gene>
<evidence type="ECO:0000256" key="3">
    <source>
        <dbReference type="ARBA" id="ARBA00023015"/>
    </source>
</evidence>
<evidence type="ECO:0000256" key="4">
    <source>
        <dbReference type="ARBA" id="ARBA00023125"/>
    </source>
</evidence>
<comment type="subcellular location">
    <subcellularLocation>
        <location evidence="1">Nucleus</location>
    </subcellularLocation>
</comment>
<accession>A0A8J5YFD4</accession>
<evidence type="ECO:0000313" key="9">
    <source>
        <dbReference type="EMBL" id="KAG8476410.1"/>
    </source>
</evidence>
<dbReference type="PANTHER" id="PTHR21654:SF84">
    <property type="entry name" value="SI:DKEY-66I24.7"/>
    <property type="match status" value="1"/>
</dbReference>
<dbReference type="Pfam" id="PF13837">
    <property type="entry name" value="Myb_DNA-bind_4"/>
    <property type="match status" value="2"/>
</dbReference>
<keyword evidence="4" id="KW-0238">DNA-binding</keyword>
<dbReference type="Proteomes" id="UP000701853">
    <property type="component" value="Chromosome 12"/>
</dbReference>
<evidence type="ECO:0000256" key="5">
    <source>
        <dbReference type="ARBA" id="ARBA00023163"/>
    </source>
</evidence>
<feature type="region of interest" description="Disordered" evidence="7">
    <location>
        <begin position="644"/>
        <end position="801"/>
    </location>
</feature>
<protein>
    <recommendedName>
        <fullName evidence="8">Myb-like domain-containing protein</fullName>
    </recommendedName>
</protein>
<feature type="region of interest" description="Disordered" evidence="7">
    <location>
        <begin position="268"/>
        <end position="287"/>
    </location>
</feature>
<feature type="domain" description="Myb-like" evidence="8">
    <location>
        <begin position="548"/>
        <end position="606"/>
    </location>
</feature>
<dbReference type="FunFam" id="1.10.10.60:FF:000061">
    <property type="entry name" value="Trihelix transcription factor GT-2"/>
    <property type="match status" value="1"/>
</dbReference>
<feature type="compositionally biased region" description="Pro residues" evidence="7">
    <location>
        <begin position="438"/>
        <end position="449"/>
    </location>
</feature>
<evidence type="ECO:0000256" key="7">
    <source>
        <dbReference type="SAM" id="MobiDB-lite"/>
    </source>
</evidence>
<dbReference type="FunFam" id="1.10.10.60:FF:000092">
    <property type="entry name" value="Trihelix transcription factor GT-2"/>
    <property type="match status" value="1"/>
</dbReference>
<feature type="compositionally biased region" description="Basic and acidic residues" evidence="7">
    <location>
        <begin position="716"/>
        <end position="726"/>
    </location>
</feature>
<feature type="region of interest" description="Disordered" evidence="7">
    <location>
        <begin position="294"/>
        <end position="343"/>
    </location>
</feature>
<feature type="region of interest" description="Disordered" evidence="7">
    <location>
        <begin position="76"/>
        <end position="96"/>
    </location>
</feature>
<feature type="compositionally biased region" description="Acidic residues" evidence="7">
    <location>
        <begin position="755"/>
        <end position="775"/>
    </location>
</feature>
<dbReference type="AlphaFoldDB" id="A0A8J5YFD4"/>
<dbReference type="GO" id="GO:0006355">
    <property type="term" value="P:regulation of DNA-templated transcription"/>
    <property type="evidence" value="ECO:0007669"/>
    <property type="project" value="UniProtKB-ARBA"/>
</dbReference>
<dbReference type="SMART" id="SM00717">
    <property type="entry name" value="SANT"/>
    <property type="match status" value="2"/>
</dbReference>
<keyword evidence="6" id="KW-0539">Nucleus</keyword>
<keyword evidence="10" id="KW-1185">Reference proteome</keyword>
<name>A0A8J5YFD4_9ROSI</name>
<reference evidence="9 10" key="1">
    <citation type="journal article" date="2021" name="bioRxiv">
        <title>The Gossypium anomalum genome as a resource for cotton improvement and evolutionary analysis of hybrid incompatibility.</title>
        <authorList>
            <person name="Grover C.E."/>
            <person name="Yuan D."/>
            <person name="Arick M.A."/>
            <person name="Miller E.R."/>
            <person name="Hu G."/>
            <person name="Peterson D.G."/>
            <person name="Wendel J.F."/>
            <person name="Udall J.A."/>
        </authorList>
    </citation>
    <scope>NUCLEOTIDE SEQUENCE [LARGE SCALE GENOMIC DNA]</scope>
    <source>
        <strain evidence="9">JFW-Udall</strain>
        <tissue evidence="9">Leaf</tissue>
    </source>
</reference>
<evidence type="ECO:0000259" key="8">
    <source>
        <dbReference type="PROSITE" id="PS50090"/>
    </source>
</evidence>
<evidence type="ECO:0000256" key="6">
    <source>
        <dbReference type="ARBA" id="ARBA00023242"/>
    </source>
</evidence>
<keyword evidence="5" id="KW-0804">Transcription</keyword>
<dbReference type="InterPro" id="IPR001005">
    <property type="entry name" value="SANT/Myb"/>
</dbReference>
<dbReference type="GO" id="GO:0005634">
    <property type="term" value="C:nucleus"/>
    <property type="evidence" value="ECO:0007669"/>
    <property type="project" value="UniProtKB-SubCell"/>
</dbReference>
<feature type="compositionally biased region" description="Low complexity" evidence="7">
    <location>
        <begin position="277"/>
        <end position="287"/>
    </location>
</feature>
<feature type="compositionally biased region" description="Basic and acidic residues" evidence="7">
    <location>
        <begin position="743"/>
        <end position="753"/>
    </location>
</feature>
<dbReference type="GO" id="GO:0003677">
    <property type="term" value="F:DNA binding"/>
    <property type="evidence" value="ECO:0007669"/>
    <property type="project" value="UniProtKB-KW"/>
</dbReference>
<organism evidence="9 10">
    <name type="scientific">Gossypium anomalum</name>
    <dbReference type="NCBI Taxonomy" id="47600"/>
    <lineage>
        <taxon>Eukaryota</taxon>
        <taxon>Viridiplantae</taxon>
        <taxon>Streptophyta</taxon>
        <taxon>Embryophyta</taxon>
        <taxon>Tracheophyta</taxon>
        <taxon>Spermatophyta</taxon>
        <taxon>Magnoliopsida</taxon>
        <taxon>eudicotyledons</taxon>
        <taxon>Gunneridae</taxon>
        <taxon>Pentapetalae</taxon>
        <taxon>rosids</taxon>
        <taxon>malvids</taxon>
        <taxon>Malvales</taxon>
        <taxon>Malvaceae</taxon>
        <taxon>Malvoideae</taxon>
        <taxon>Gossypium</taxon>
    </lineage>
</organism>
<dbReference type="PROSITE" id="PS50090">
    <property type="entry name" value="MYB_LIKE"/>
    <property type="match status" value="1"/>
</dbReference>
<feature type="compositionally biased region" description="Basic and acidic residues" evidence="7">
    <location>
        <begin position="776"/>
        <end position="786"/>
    </location>
</feature>
<feature type="compositionally biased region" description="Polar residues" evidence="7">
    <location>
        <begin position="668"/>
        <end position="682"/>
    </location>
</feature>
<evidence type="ECO:0000256" key="2">
    <source>
        <dbReference type="ARBA" id="ARBA00022737"/>
    </source>
</evidence>
<feature type="compositionally biased region" description="Low complexity" evidence="7">
    <location>
        <begin position="467"/>
        <end position="483"/>
    </location>
</feature>
<dbReference type="EMBL" id="JAHUZN010000012">
    <property type="protein sequence ID" value="KAG8476410.1"/>
    <property type="molecule type" value="Genomic_DNA"/>
</dbReference>
<dbReference type="CDD" id="cd12203">
    <property type="entry name" value="GT1"/>
    <property type="match status" value="2"/>
</dbReference>
<evidence type="ECO:0000256" key="1">
    <source>
        <dbReference type="ARBA" id="ARBA00004123"/>
    </source>
</evidence>
<feature type="compositionally biased region" description="Low complexity" evidence="7">
    <location>
        <begin position="495"/>
        <end position="507"/>
    </location>
</feature>
<dbReference type="InterPro" id="IPR044822">
    <property type="entry name" value="Myb_DNA-bind_4"/>
</dbReference>
<keyword evidence="2" id="KW-0677">Repeat</keyword>
<sequence length="867" mass="94401">MQRGTAAGEMQQEGGGGGGGGQQSQYGEMTTGPPTTGAVSEASEQLVEAASPISSRPPAGNLDEFMRLASVGGGDELGLGDRHGSGSGGGASVASGNRWPRQETLALLKIRSDMDATFRDATVKGPFGKMFPGGAWFCRKLAELGYKRSAKKCREKFENVHKYYKRTKETRAGRQDGKSYKFFSQLEALQTTSGAAPANVSIPVIPATVAVTAASLDVAPVSVGIPMPISSAARIVPPTTAVPMSSSSFLAMPGSALAPVPVAVPEPATAPAPAQAPPAATTAAPFGISFSSNSSTFSQGFDDDEDDEDEVGVGVGGEPSSMAGTSRKRKRSSSRGGGGSTTRRMMEFFEGLMKQVMQKQEAMQQRFLEAMEKREQDRTIREEAWKRQEMARLSREHELMAQERAIAASRDAAIVSFLQKITGQTIQLPTTATVIVPAAPPPPPPPPTQPTVSVVPPEVPIAPPSHQTPSLPQQKQQEQQQTHISHHQPPPPQQQPQVVQQQQQLQHMELVRHQQQPITTEIVMAIPEQQVRPQEIGGSGSLVEPASSRWPKAEVLALINLRSGLESRYQEAGPKGPLWEEISAGMSRLGYKRSAKRCKEKWENINKYFKKVKESNKKRPEDAKTCPYFHQLDALYRKKILGGGTSSGSFSDHNRPDEETSRQHHDPTLSTAAPQPSQNETGATADVVTSKEGLPSHPFGEGNGGAAKKPGSTVRELMEEQRDGLHHQQHHHRGQSLLVDGYGRIDEPDRNIMDQEVDEDDDEEDNDDDDDEELEEERKMGYKIEFQRQNSNTPNGGGNGAPSFFTMVSQKRISHNKYRWNQLNSYYLNEKGFLCCVKVLSVRLRDHGIQSLLAPRHLVISATVTVN</sequence>